<reference evidence="5 6" key="1">
    <citation type="journal article" date="2020" name="Cell Host Microbe">
        <title>Functional and Genomic Variation between Human-Derived Isolates of Lachnospiraceae Reveals Inter- and Intra-Species Diversity.</title>
        <authorList>
            <person name="Sorbara M.T."/>
            <person name="Littmann E.R."/>
            <person name="Fontana E."/>
            <person name="Moody T.U."/>
            <person name="Kohout C.E."/>
            <person name="Gjonbalaj M."/>
            <person name="Eaton V."/>
            <person name="Seok R."/>
            <person name="Leiner I.M."/>
            <person name="Pamer E.G."/>
        </authorList>
    </citation>
    <scope>NUCLEOTIDE SEQUENCE [LARGE SCALE GENOMIC DNA]</scope>
    <source>
        <strain evidence="5 6">MSK.1.17</strain>
    </source>
</reference>
<feature type="domain" description="NADH:flavin oxidoreductase/NADH oxidase N-terminal" evidence="3">
    <location>
        <begin position="6"/>
        <end position="321"/>
    </location>
</feature>
<name>A0AAW5C4Y5_9FIRM</name>
<comment type="caution">
    <text evidence="4">The sequence shown here is derived from an EMBL/GenBank/DDBJ whole genome shotgun (WGS) entry which is preliminary data.</text>
</comment>
<dbReference type="GO" id="GO:0016491">
    <property type="term" value="F:oxidoreductase activity"/>
    <property type="evidence" value="ECO:0007669"/>
    <property type="project" value="UniProtKB-KW"/>
</dbReference>
<evidence type="ECO:0000256" key="1">
    <source>
        <dbReference type="ARBA" id="ARBA00022630"/>
    </source>
</evidence>
<evidence type="ECO:0000313" key="4">
    <source>
        <dbReference type="EMBL" id="MCG4747299.1"/>
    </source>
</evidence>
<dbReference type="PANTHER" id="PTHR43656:SF2">
    <property type="entry name" value="BINDING OXIDOREDUCTASE, PUTATIVE (AFU_ORTHOLOGUE AFUA_2G08260)-RELATED"/>
    <property type="match status" value="1"/>
</dbReference>
<sequence>MPLLTDPLHSGSLNLRNRLVLPSVSTSTADEEGKVTEATLNFFRERTKGFGLTILEHSYVSSSGKAGPHMLSISSDSDKEGLARLVRLVHDNDCQIHIQLDHGGGWTIPDLQNCLNPEKNPEGKQITDYLSDEELEQIIQAFASAAVRAKEAGFDGVQIKACHVYLLSQFYSPLTNHRTRGKYTGTSFDGRIRLTLDVLRSVRDAVGMDYPVSVRFPVQDYDPAGSSLEEGIRAAQLIQENGASFLDLSGGPKYRYFHPFIQTPGWFGDDAAIIRRSIQIPVLVTGGITEFPHAQQLLTDNKADLAGVCRAVLKNPRWARTFYDK</sequence>
<reference evidence="4" key="3">
    <citation type="submission" date="2022-01" db="EMBL/GenBank/DDBJ databases">
        <title>Collection of gut derived symbiotic bacterial strains cultured from healthy donors.</title>
        <authorList>
            <person name="Lin H."/>
            <person name="Kohout C."/>
            <person name="Waligurski E."/>
            <person name="Pamer E.G."/>
        </authorList>
    </citation>
    <scope>NUCLEOTIDE SEQUENCE</scope>
    <source>
        <strain evidence="4">DFI.6.55</strain>
    </source>
</reference>
<evidence type="ECO:0000313" key="7">
    <source>
        <dbReference type="Proteomes" id="UP001299608"/>
    </source>
</evidence>
<dbReference type="AlphaFoldDB" id="A0AAW5C4Y5"/>
<dbReference type="EMBL" id="JAAITT010000010">
    <property type="protein sequence ID" value="NSJ48823.1"/>
    <property type="molecule type" value="Genomic_DNA"/>
</dbReference>
<accession>A0AAW5C4Y5</accession>
<dbReference type="CDD" id="cd02803">
    <property type="entry name" value="OYE_like_FMN_family"/>
    <property type="match status" value="1"/>
</dbReference>
<protein>
    <submittedName>
        <fullName evidence="4">NADH:flavin oxidoreductase</fullName>
    </submittedName>
</protein>
<dbReference type="Proteomes" id="UP001299608">
    <property type="component" value="Unassembled WGS sequence"/>
</dbReference>
<evidence type="ECO:0000313" key="6">
    <source>
        <dbReference type="Proteomes" id="UP000669239"/>
    </source>
</evidence>
<organism evidence="4 7">
    <name type="scientific">Enterocloster aldenensis</name>
    <dbReference type="NCBI Taxonomy" id="358742"/>
    <lineage>
        <taxon>Bacteria</taxon>
        <taxon>Bacillati</taxon>
        <taxon>Bacillota</taxon>
        <taxon>Clostridia</taxon>
        <taxon>Lachnospirales</taxon>
        <taxon>Lachnospiraceae</taxon>
        <taxon>Enterocloster</taxon>
    </lineage>
</organism>
<dbReference type="GO" id="GO:0010181">
    <property type="term" value="F:FMN binding"/>
    <property type="evidence" value="ECO:0007669"/>
    <property type="project" value="InterPro"/>
</dbReference>
<dbReference type="Proteomes" id="UP000669239">
    <property type="component" value="Unassembled WGS sequence"/>
</dbReference>
<keyword evidence="1" id="KW-0285">Flavoprotein</keyword>
<dbReference type="InterPro" id="IPR001155">
    <property type="entry name" value="OxRdtase_FMN_N"/>
</dbReference>
<dbReference type="Pfam" id="PF00724">
    <property type="entry name" value="Oxidored_FMN"/>
    <property type="match status" value="1"/>
</dbReference>
<evidence type="ECO:0000256" key="2">
    <source>
        <dbReference type="ARBA" id="ARBA00023002"/>
    </source>
</evidence>
<dbReference type="Gene3D" id="3.20.20.70">
    <property type="entry name" value="Aldolase class I"/>
    <property type="match status" value="1"/>
</dbReference>
<reference evidence="5" key="2">
    <citation type="submission" date="2020-02" db="EMBL/GenBank/DDBJ databases">
        <authorList>
            <person name="Littmann E."/>
            <person name="Sorbara M."/>
        </authorList>
    </citation>
    <scope>NUCLEOTIDE SEQUENCE</scope>
    <source>
        <strain evidence="5">MSK.1.17</strain>
    </source>
</reference>
<dbReference type="RefSeq" id="WP_117561874.1">
    <property type="nucleotide sequence ID" value="NZ_JAAITT010000010.1"/>
</dbReference>
<keyword evidence="6" id="KW-1185">Reference proteome</keyword>
<keyword evidence="2" id="KW-0560">Oxidoreductase</keyword>
<evidence type="ECO:0000313" key="5">
    <source>
        <dbReference type="EMBL" id="NSJ48823.1"/>
    </source>
</evidence>
<evidence type="ECO:0000259" key="3">
    <source>
        <dbReference type="Pfam" id="PF00724"/>
    </source>
</evidence>
<dbReference type="SUPFAM" id="SSF51395">
    <property type="entry name" value="FMN-linked oxidoreductases"/>
    <property type="match status" value="1"/>
</dbReference>
<dbReference type="PANTHER" id="PTHR43656">
    <property type="entry name" value="BINDING OXIDOREDUCTASE, PUTATIVE (AFU_ORTHOLOGUE AFUA_2G08260)-RELATED"/>
    <property type="match status" value="1"/>
</dbReference>
<gene>
    <name evidence="5" type="ORF">G5B36_08935</name>
    <name evidence="4" type="ORF">L0N08_17885</name>
</gene>
<dbReference type="InterPro" id="IPR013785">
    <property type="entry name" value="Aldolase_TIM"/>
</dbReference>
<dbReference type="EMBL" id="JAKNGE010000023">
    <property type="protein sequence ID" value="MCG4747299.1"/>
    <property type="molecule type" value="Genomic_DNA"/>
</dbReference>
<proteinExistence type="predicted"/>
<dbReference type="InterPro" id="IPR051799">
    <property type="entry name" value="NADH_flavin_oxidoreductase"/>
</dbReference>